<reference evidence="1" key="1">
    <citation type="submission" date="2019-08" db="EMBL/GenBank/DDBJ databases">
        <authorList>
            <person name="Kucharzyk K."/>
            <person name="Murdoch R.W."/>
            <person name="Higgins S."/>
            <person name="Loffler F."/>
        </authorList>
    </citation>
    <scope>NUCLEOTIDE SEQUENCE</scope>
</reference>
<accession>A0A645EBN0</accession>
<gene>
    <name evidence="1" type="ORF">SDC9_145253</name>
</gene>
<dbReference type="AlphaFoldDB" id="A0A645EBN0"/>
<organism evidence="1">
    <name type="scientific">bioreactor metagenome</name>
    <dbReference type="NCBI Taxonomy" id="1076179"/>
    <lineage>
        <taxon>unclassified sequences</taxon>
        <taxon>metagenomes</taxon>
        <taxon>ecological metagenomes</taxon>
    </lineage>
</organism>
<name>A0A645EBN0_9ZZZZ</name>
<evidence type="ECO:0000313" key="1">
    <source>
        <dbReference type="EMBL" id="MPM98072.1"/>
    </source>
</evidence>
<proteinExistence type="predicted"/>
<comment type="caution">
    <text evidence="1">The sequence shown here is derived from an EMBL/GenBank/DDBJ whole genome shotgun (WGS) entry which is preliminary data.</text>
</comment>
<sequence length="110" mass="11698">MFAEPEPLQRTLPGCIGNQLRAIRGAGAVESGGAGGGAFRIDHRGDCDALGIFRQQSFLSRIQENLSMFAVGIPAAQTKRHSASALTGLKRKGLAHETENFAAPHPLYPD</sequence>
<dbReference type="EMBL" id="VSSQ01044264">
    <property type="protein sequence ID" value="MPM98072.1"/>
    <property type="molecule type" value="Genomic_DNA"/>
</dbReference>
<protein>
    <submittedName>
        <fullName evidence="1">Uncharacterized protein</fullName>
    </submittedName>
</protein>